<dbReference type="OrthoDB" id="145388at2"/>
<name>A0A561E917_9MICO</name>
<evidence type="ECO:0000259" key="8">
    <source>
        <dbReference type="PROSITE" id="PS50850"/>
    </source>
</evidence>
<dbReference type="Pfam" id="PF07690">
    <property type="entry name" value="MFS_1"/>
    <property type="match status" value="1"/>
</dbReference>
<keyword evidence="3 7" id="KW-0812">Transmembrane</keyword>
<evidence type="ECO:0000256" key="7">
    <source>
        <dbReference type="SAM" id="Phobius"/>
    </source>
</evidence>
<organism evidence="9 10">
    <name type="scientific">Rudaeicoccus suwonensis</name>
    <dbReference type="NCBI Taxonomy" id="657409"/>
    <lineage>
        <taxon>Bacteria</taxon>
        <taxon>Bacillati</taxon>
        <taxon>Actinomycetota</taxon>
        <taxon>Actinomycetes</taxon>
        <taxon>Micrococcales</taxon>
        <taxon>Dermacoccaceae</taxon>
        <taxon>Rudaeicoccus</taxon>
    </lineage>
</organism>
<evidence type="ECO:0000256" key="1">
    <source>
        <dbReference type="ARBA" id="ARBA00004651"/>
    </source>
</evidence>
<feature type="transmembrane region" description="Helical" evidence="7">
    <location>
        <begin position="304"/>
        <end position="322"/>
    </location>
</feature>
<keyword evidence="5 7" id="KW-0472">Membrane</keyword>
<evidence type="ECO:0000256" key="5">
    <source>
        <dbReference type="ARBA" id="ARBA00023136"/>
    </source>
</evidence>
<dbReference type="AlphaFoldDB" id="A0A561E917"/>
<dbReference type="SUPFAM" id="SSF103473">
    <property type="entry name" value="MFS general substrate transporter"/>
    <property type="match status" value="1"/>
</dbReference>
<dbReference type="PANTHER" id="PTHR23513">
    <property type="entry name" value="INTEGRAL MEMBRANE EFFLUX PROTEIN-RELATED"/>
    <property type="match status" value="1"/>
</dbReference>
<feature type="transmembrane region" description="Helical" evidence="7">
    <location>
        <begin position="366"/>
        <end position="389"/>
    </location>
</feature>
<dbReference type="InterPro" id="IPR020846">
    <property type="entry name" value="MFS_dom"/>
</dbReference>
<keyword evidence="2" id="KW-1003">Cell membrane</keyword>
<evidence type="ECO:0000256" key="6">
    <source>
        <dbReference type="SAM" id="MobiDB-lite"/>
    </source>
</evidence>
<dbReference type="InterPro" id="IPR036259">
    <property type="entry name" value="MFS_trans_sf"/>
</dbReference>
<dbReference type="CDD" id="cd06173">
    <property type="entry name" value="MFS_MefA_like"/>
    <property type="match status" value="1"/>
</dbReference>
<feature type="region of interest" description="Disordered" evidence="6">
    <location>
        <begin position="437"/>
        <end position="458"/>
    </location>
</feature>
<reference evidence="9 10" key="1">
    <citation type="submission" date="2019-06" db="EMBL/GenBank/DDBJ databases">
        <title>Sequencing the genomes of 1000 actinobacteria strains.</title>
        <authorList>
            <person name="Klenk H.-P."/>
        </authorList>
    </citation>
    <scope>NUCLEOTIDE SEQUENCE [LARGE SCALE GENOMIC DNA]</scope>
    <source>
        <strain evidence="9 10">DSM 19560</strain>
    </source>
</reference>
<feature type="transmembrane region" description="Helical" evidence="7">
    <location>
        <begin position="274"/>
        <end position="297"/>
    </location>
</feature>
<dbReference type="RefSeq" id="WP_145225797.1">
    <property type="nucleotide sequence ID" value="NZ_VIVQ01000001.1"/>
</dbReference>
<protein>
    <submittedName>
        <fullName evidence="9">MFS transporter</fullName>
    </submittedName>
</protein>
<dbReference type="PANTHER" id="PTHR23513:SF6">
    <property type="entry name" value="MAJOR FACILITATOR SUPERFAMILY ASSOCIATED DOMAIN-CONTAINING PROTEIN"/>
    <property type="match status" value="1"/>
</dbReference>
<feature type="transmembrane region" description="Helical" evidence="7">
    <location>
        <begin position="190"/>
        <end position="211"/>
    </location>
</feature>
<feature type="transmembrane region" description="Helical" evidence="7">
    <location>
        <begin position="60"/>
        <end position="80"/>
    </location>
</feature>
<dbReference type="GO" id="GO:0005886">
    <property type="term" value="C:plasma membrane"/>
    <property type="evidence" value="ECO:0007669"/>
    <property type="project" value="UniProtKB-SubCell"/>
</dbReference>
<dbReference type="PROSITE" id="PS50850">
    <property type="entry name" value="MFS"/>
    <property type="match status" value="1"/>
</dbReference>
<evidence type="ECO:0000256" key="2">
    <source>
        <dbReference type="ARBA" id="ARBA00022475"/>
    </source>
</evidence>
<feature type="transmembrane region" description="Helical" evidence="7">
    <location>
        <begin position="328"/>
        <end position="354"/>
    </location>
</feature>
<evidence type="ECO:0000256" key="3">
    <source>
        <dbReference type="ARBA" id="ARBA00022692"/>
    </source>
</evidence>
<comment type="caution">
    <text evidence="9">The sequence shown here is derived from an EMBL/GenBank/DDBJ whole genome shotgun (WGS) entry which is preliminary data.</text>
</comment>
<gene>
    <name evidence="9" type="ORF">BKA23_0873</name>
</gene>
<sequence>MEASDRRATRSVRSRLWSLPAWHFAFPAALVSRLGDYVFDTTVVLWIATRIANGKTWAPLAVGGVLVAAALPVLLAGPIAGVVNDRFDRRRILLCSNLIQAGSIASLLLVPVYSASLGTAGELVWIYVSIAVANAAGQFFGIARMAMIQRTIPDELRTTAFADQGAANQILAILGPPLAAPLLFAAGVGWALGLNAASFVVSAFLLARVRWEGAPPPTPVREAMWGSLRSGAAVVAGNPVLRAITIAITVATLGTGGLNVLEVFFVTEVLHERAQLLGILMMCAAAGMVIGALSAPVVERRFGAARVVVVGMIATGAAIVVYSRLTGFLAACVVYFVIALPLGAVNTVVTPLWMRSVSAELLGRSIAFFQMLPAFASLVAMGGTGWLASTVLAGIDFRFAGSHFGPVDTVFFVAGALIVIAGMLVWRPLQRATSKKSRSANSQFSEPDSWPVVASSDG</sequence>
<dbReference type="Proteomes" id="UP000318297">
    <property type="component" value="Unassembled WGS sequence"/>
</dbReference>
<feature type="domain" description="Major facilitator superfamily (MFS) profile" evidence="8">
    <location>
        <begin position="21"/>
        <end position="433"/>
    </location>
</feature>
<evidence type="ECO:0000256" key="4">
    <source>
        <dbReference type="ARBA" id="ARBA00022989"/>
    </source>
</evidence>
<feature type="transmembrane region" description="Helical" evidence="7">
    <location>
        <begin position="409"/>
        <end position="429"/>
    </location>
</feature>
<feature type="transmembrane region" description="Helical" evidence="7">
    <location>
        <begin position="92"/>
        <end position="113"/>
    </location>
</feature>
<keyword evidence="10" id="KW-1185">Reference proteome</keyword>
<keyword evidence="4 7" id="KW-1133">Transmembrane helix</keyword>
<comment type="subcellular location">
    <subcellularLocation>
        <location evidence="1">Cell membrane</location>
        <topology evidence="1">Multi-pass membrane protein</topology>
    </subcellularLocation>
</comment>
<evidence type="ECO:0000313" key="10">
    <source>
        <dbReference type="Proteomes" id="UP000318297"/>
    </source>
</evidence>
<dbReference type="Gene3D" id="1.20.1250.20">
    <property type="entry name" value="MFS general substrate transporter like domains"/>
    <property type="match status" value="1"/>
</dbReference>
<proteinExistence type="predicted"/>
<evidence type="ECO:0000313" key="9">
    <source>
        <dbReference type="EMBL" id="TWE12077.1"/>
    </source>
</evidence>
<feature type="transmembrane region" description="Helical" evidence="7">
    <location>
        <begin position="125"/>
        <end position="146"/>
    </location>
</feature>
<dbReference type="EMBL" id="VIVQ01000001">
    <property type="protein sequence ID" value="TWE12077.1"/>
    <property type="molecule type" value="Genomic_DNA"/>
</dbReference>
<accession>A0A561E917</accession>
<dbReference type="InterPro" id="IPR011701">
    <property type="entry name" value="MFS"/>
</dbReference>
<dbReference type="GO" id="GO:0022857">
    <property type="term" value="F:transmembrane transporter activity"/>
    <property type="evidence" value="ECO:0007669"/>
    <property type="project" value="InterPro"/>
</dbReference>